<name>A0A0K1E8V6_CHOCO</name>
<evidence type="ECO:0000313" key="7">
    <source>
        <dbReference type="Proteomes" id="UP000067626"/>
    </source>
</evidence>
<proteinExistence type="predicted"/>
<dbReference type="PROSITE" id="PS50970">
    <property type="entry name" value="HCY"/>
    <property type="match status" value="1"/>
</dbReference>
<dbReference type="KEGG" id="ccro:CMC5_014200"/>
<dbReference type="GO" id="GO:0008168">
    <property type="term" value="F:methyltransferase activity"/>
    <property type="evidence" value="ECO:0007669"/>
    <property type="project" value="UniProtKB-UniRule"/>
</dbReference>
<feature type="binding site" evidence="3 4">
    <location>
        <position position="263"/>
    </location>
    <ligand>
        <name>Zn(2+)</name>
        <dbReference type="ChEBI" id="CHEBI:29105"/>
    </ligand>
</feature>
<accession>A0A0K1E8V6</accession>
<keyword evidence="3 4" id="KW-0862">Zinc</keyword>
<dbReference type="PANTHER" id="PTHR11103">
    <property type="entry name" value="SLR1189 PROTEIN"/>
    <property type="match status" value="1"/>
</dbReference>
<dbReference type="AlphaFoldDB" id="A0A0K1E8V6"/>
<dbReference type="Gene3D" id="3.20.20.330">
    <property type="entry name" value="Homocysteine-binding-like domain"/>
    <property type="match status" value="1"/>
</dbReference>
<dbReference type="EMBL" id="CP012159">
    <property type="protein sequence ID" value="AKT37289.1"/>
    <property type="molecule type" value="Genomic_DNA"/>
</dbReference>
<gene>
    <name evidence="6" type="ORF">CMC5_014200</name>
</gene>
<feature type="domain" description="Hcy-binding" evidence="5">
    <location>
        <begin position="1"/>
        <end position="278"/>
    </location>
</feature>
<sequence length="291" mass="29941">MAAAQTILLDGPLGTELAVRGVPTPPPQWSGEAINTAPRVIEAIHRDYALAGATVHTAATFRTHARQAGPGWEALTARAVALTRGAIPRHHLVAGSIAPLEDCYRPDLSPLDSRPEHRAIARALARSGVDLLLCETFPHVGEALVAVEEAVATGLLVWASFTAGHRADLLTPIEVGHAARAAVARGASAVLVNCIPATRTLPYVEQLATAGVPFGAYANAGAPEEALGWDTAREPVACARAARVYAELASTWRAVGATLLGGCCGTGPAHIAALAASITPPSAPRFPSEAG</sequence>
<dbReference type="Proteomes" id="UP000067626">
    <property type="component" value="Chromosome"/>
</dbReference>
<reference evidence="6 7" key="1">
    <citation type="submission" date="2015-07" db="EMBL/GenBank/DDBJ databases">
        <title>Genome analysis of myxobacterium Chondromyces crocatus Cm c5 reveals a high potential for natural compound synthesis and the genetic basis for the loss of fruiting body formation.</title>
        <authorList>
            <person name="Zaburannyi N."/>
            <person name="Bunk B."/>
            <person name="Maier J."/>
            <person name="Overmann J."/>
            <person name="Mueller R."/>
        </authorList>
    </citation>
    <scope>NUCLEOTIDE SEQUENCE [LARGE SCALE GENOMIC DNA]</scope>
    <source>
        <strain evidence="6 7">Cm c5</strain>
    </source>
</reference>
<evidence type="ECO:0000256" key="3">
    <source>
        <dbReference type="PIRSR" id="PIRSR037505-2"/>
    </source>
</evidence>
<dbReference type="GO" id="GO:0032259">
    <property type="term" value="P:methylation"/>
    <property type="evidence" value="ECO:0007669"/>
    <property type="project" value="UniProtKB-KW"/>
</dbReference>
<dbReference type="OrthoDB" id="9803687at2"/>
<dbReference type="InterPro" id="IPR003726">
    <property type="entry name" value="HCY_dom"/>
</dbReference>
<dbReference type="SUPFAM" id="SSF82282">
    <property type="entry name" value="Homocysteine S-methyltransferase"/>
    <property type="match status" value="1"/>
</dbReference>
<keyword evidence="7" id="KW-1185">Reference proteome</keyword>
<keyword evidence="1 4" id="KW-0489">Methyltransferase</keyword>
<dbReference type="GO" id="GO:0009086">
    <property type="term" value="P:methionine biosynthetic process"/>
    <property type="evidence" value="ECO:0007669"/>
    <property type="project" value="InterPro"/>
</dbReference>
<dbReference type="GO" id="GO:0008270">
    <property type="term" value="F:zinc ion binding"/>
    <property type="evidence" value="ECO:0007669"/>
    <property type="project" value="InterPro"/>
</dbReference>
<protein>
    <submittedName>
        <fullName evidence="6">Homocysteine S-methyltransferase</fullName>
    </submittedName>
</protein>
<dbReference type="Pfam" id="PF02574">
    <property type="entry name" value="S-methyl_trans"/>
    <property type="match status" value="1"/>
</dbReference>
<dbReference type="InterPro" id="IPR036589">
    <property type="entry name" value="HCY_dom_sf"/>
</dbReference>
<evidence type="ECO:0000256" key="1">
    <source>
        <dbReference type="ARBA" id="ARBA00022603"/>
    </source>
</evidence>
<dbReference type="STRING" id="52.CMC5_014200"/>
<evidence type="ECO:0000313" key="6">
    <source>
        <dbReference type="EMBL" id="AKT37289.1"/>
    </source>
</evidence>
<evidence type="ECO:0000259" key="5">
    <source>
        <dbReference type="PROSITE" id="PS50970"/>
    </source>
</evidence>
<feature type="binding site" evidence="3 4">
    <location>
        <position position="264"/>
    </location>
    <ligand>
        <name>Zn(2+)</name>
        <dbReference type="ChEBI" id="CHEBI:29105"/>
    </ligand>
</feature>
<dbReference type="InterPro" id="IPR017226">
    <property type="entry name" value="BHMT-like"/>
</dbReference>
<evidence type="ECO:0000256" key="4">
    <source>
        <dbReference type="PROSITE-ProRule" id="PRU00333"/>
    </source>
</evidence>
<feature type="binding site" evidence="3 4">
    <location>
        <position position="194"/>
    </location>
    <ligand>
        <name>Zn(2+)</name>
        <dbReference type="ChEBI" id="CHEBI:29105"/>
    </ligand>
</feature>
<dbReference type="PANTHER" id="PTHR11103:SF18">
    <property type="entry name" value="SLR1189 PROTEIN"/>
    <property type="match status" value="1"/>
</dbReference>
<dbReference type="PIRSF" id="PIRSF037505">
    <property type="entry name" value="Betaine_HMT"/>
    <property type="match status" value="1"/>
</dbReference>
<keyword evidence="3 4" id="KW-0479">Metal-binding</keyword>
<organism evidence="6 7">
    <name type="scientific">Chondromyces crocatus</name>
    <dbReference type="NCBI Taxonomy" id="52"/>
    <lineage>
        <taxon>Bacteria</taxon>
        <taxon>Pseudomonadati</taxon>
        <taxon>Myxococcota</taxon>
        <taxon>Polyangia</taxon>
        <taxon>Polyangiales</taxon>
        <taxon>Polyangiaceae</taxon>
        <taxon>Chondromyces</taxon>
    </lineage>
</organism>
<keyword evidence="2 4" id="KW-0808">Transferase</keyword>
<comment type="cofactor">
    <cofactor evidence="3">
        <name>Zn(2+)</name>
        <dbReference type="ChEBI" id="CHEBI:29105"/>
    </cofactor>
    <text evidence="3">Binds 1 zinc ion per subunit.</text>
</comment>
<evidence type="ECO:0000256" key="2">
    <source>
        <dbReference type="ARBA" id="ARBA00022679"/>
    </source>
</evidence>